<dbReference type="GO" id="GO:0070681">
    <property type="term" value="P:glutaminyl-tRNAGln biosynthesis via transamidation"/>
    <property type="evidence" value="ECO:0007669"/>
    <property type="project" value="TreeGrafter"/>
</dbReference>
<keyword evidence="1" id="KW-0547">Nucleotide-binding</keyword>
<gene>
    <name evidence="1 2" type="primary">gatC</name>
    <name evidence="2" type="ORF">RDn1_019</name>
</gene>
<keyword evidence="3" id="KW-1185">Reference proteome</keyword>
<dbReference type="Gene3D" id="1.10.20.60">
    <property type="entry name" value="Glu-tRNAGln amidotransferase C subunit, N-terminal domain"/>
    <property type="match status" value="1"/>
</dbReference>
<proteinExistence type="inferred from homology"/>
<organism evidence="2 3">
    <name type="scientific">Candidatus Termititenax dinenymphae</name>
    <dbReference type="NCBI Taxonomy" id="2218523"/>
    <lineage>
        <taxon>Bacteria</taxon>
        <taxon>Bacillati</taxon>
        <taxon>Candidatus Margulisiibacteriota</taxon>
        <taxon>Candidatus Termititenacia</taxon>
        <taxon>Candidatus Termititenacales</taxon>
        <taxon>Candidatus Termititenacaceae</taxon>
        <taxon>Candidatus Termititenax</taxon>
    </lineage>
</organism>
<dbReference type="GO" id="GO:0006450">
    <property type="term" value="P:regulation of translational fidelity"/>
    <property type="evidence" value="ECO:0007669"/>
    <property type="project" value="InterPro"/>
</dbReference>
<comment type="catalytic activity">
    <reaction evidence="1">
        <text>L-glutamyl-tRNA(Gln) + L-glutamine + ATP + H2O = L-glutaminyl-tRNA(Gln) + L-glutamate + ADP + phosphate + H(+)</text>
        <dbReference type="Rhea" id="RHEA:17521"/>
        <dbReference type="Rhea" id="RHEA-COMP:9681"/>
        <dbReference type="Rhea" id="RHEA-COMP:9684"/>
        <dbReference type="ChEBI" id="CHEBI:15377"/>
        <dbReference type="ChEBI" id="CHEBI:15378"/>
        <dbReference type="ChEBI" id="CHEBI:29985"/>
        <dbReference type="ChEBI" id="CHEBI:30616"/>
        <dbReference type="ChEBI" id="CHEBI:43474"/>
        <dbReference type="ChEBI" id="CHEBI:58359"/>
        <dbReference type="ChEBI" id="CHEBI:78520"/>
        <dbReference type="ChEBI" id="CHEBI:78521"/>
        <dbReference type="ChEBI" id="CHEBI:456216"/>
    </reaction>
</comment>
<dbReference type="Pfam" id="PF02686">
    <property type="entry name" value="GatC"/>
    <property type="match status" value="1"/>
</dbReference>
<dbReference type="Proteomes" id="UP000282196">
    <property type="component" value="Unassembled WGS sequence"/>
</dbReference>
<dbReference type="AlphaFoldDB" id="A0A388TKI6"/>
<comment type="function">
    <text evidence="1">Allows the formation of correctly charged Asn-tRNA(Asn) or Gln-tRNA(Gln) through the transamidation of misacylated Asp-tRNA(Asn) or Glu-tRNA(Gln) in organisms which lack either or both of asparaginyl-tRNA or glutaminyl-tRNA synthetases. The reaction takes place in the presence of glutamine and ATP through an activated phospho-Asp-tRNA(Asn) or phospho-Glu-tRNA(Gln).</text>
</comment>
<reference evidence="2 3" key="1">
    <citation type="journal article" date="2019" name="ISME J.">
        <title>Genome analyses of uncultured TG2/ZB3 bacteria in 'Margulisbacteria' specifically attached to ectosymbiotic spirochetes of protists in the termite gut.</title>
        <authorList>
            <person name="Utami Y.D."/>
            <person name="Kuwahara H."/>
            <person name="Igai K."/>
            <person name="Murakami T."/>
            <person name="Sugaya K."/>
            <person name="Morikawa T."/>
            <person name="Nagura Y."/>
            <person name="Yuki M."/>
            <person name="Deevong P."/>
            <person name="Inoue T."/>
            <person name="Kihara K."/>
            <person name="Lo N."/>
            <person name="Yamada A."/>
            <person name="Ohkuma M."/>
            <person name="Hongoh Y."/>
        </authorList>
    </citation>
    <scope>NUCLEOTIDE SEQUENCE [LARGE SCALE GENOMIC DNA]</scope>
    <source>
        <strain evidence="2">RsDinE6-01</strain>
    </source>
</reference>
<dbReference type="HAMAP" id="MF_00122">
    <property type="entry name" value="GatC"/>
    <property type="match status" value="1"/>
</dbReference>
<protein>
    <recommendedName>
        <fullName evidence="1">Aspartyl/glutamyl-tRNA(Asn/Gln) amidotransferase subunit C</fullName>
        <shortName evidence="1">Asp/Glu-ADT subunit C</shortName>
        <ecNumber evidence="1">6.3.5.-</ecNumber>
    </recommendedName>
</protein>
<dbReference type="NCBIfam" id="TIGR00135">
    <property type="entry name" value="gatC"/>
    <property type="match status" value="1"/>
</dbReference>
<sequence length="94" mass="10473">MSININDAKHVADLARLELSDKELTVYTEQLNQILDYAKELENLNTDNIEPTYHSIDTGTVLREDKVVDFANKAGIIKNGPDVSGTSFVVPRIL</sequence>
<dbReference type="EC" id="6.3.5.-" evidence="1"/>
<keyword evidence="1" id="KW-0067">ATP-binding</keyword>
<dbReference type="GO" id="GO:0006412">
    <property type="term" value="P:translation"/>
    <property type="evidence" value="ECO:0007669"/>
    <property type="project" value="UniProtKB-UniRule"/>
</dbReference>
<dbReference type="EMBL" id="BGZP01000001">
    <property type="protein sequence ID" value="GBR77360.1"/>
    <property type="molecule type" value="Genomic_DNA"/>
</dbReference>
<dbReference type="InterPro" id="IPR036113">
    <property type="entry name" value="Asp/Glu-ADT_sf_sub_c"/>
</dbReference>
<comment type="similarity">
    <text evidence="1">Belongs to the GatC family.</text>
</comment>
<dbReference type="SUPFAM" id="SSF141000">
    <property type="entry name" value="Glu-tRNAGln amidotransferase C subunit"/>
    <property type="match status" value="1"/>
</dbReference>
<dbReference type="GO" id="GO:0050566">
    <property type="term" value="F:asparaginyl-tRNA synthase (glutamine-hydrolyzing) activity"/>
    <property type="evidence" value="ECO:0007669"/>
    <property type="project" value="RHEA"/>
</dbReference>
<dbReference type="GO" id="GO:0016740">
    <property type="term" value="F:transferase activity"/>
    <property type="evidence" value="ECO:0007669"/>
    <property type="project" value="UniProtKB-KW"/>
</dbReference>
<name>A0A388TKI6_9BACT</name>
<evidence type="ECO:0000256" key="1">
    <source>
        <dbReference type="HAMAP-Rule" id="MF_00122"/>
    </source>
</evidence>
<keyword evidence="1" id="KW-0436">Ligase</keyword>
<comment type="catalytic activity">
    <reaction evidence="1">
        <text>L-aspartyl-tRNA(Asn) + L-glutamine + ATP + H2O = L-asparaginyl-tRNA(Asn) + L-glutamate + ADP + phosphate + 2 H(+)</text>
        <dbReference type="Rhea" id="RHEA:14513"/>
        <dbReference type="Rhea" id="RHEA-COMP:9674"/>
        <dbReference type="Rhea" id="RHEA-COMP:9677"/>
        <dbReference type="ChEBI" id="CHEBI:15377"/>
        <dbReference type="ChEBI" id="CHEBI:15378"/>
        <dbReference type="ChEBI" id="CHEBI:29985"/>
        <dbReference type="ChEBI" id="CHEBI:30616"/>
        <dbReference type="ChEBI" id="CHEBI:43474"/>
        <dbReference type="ChEBI" id="CHEBI:58359"/>
        <dbReference type="ChEBI" id="CHEBI:78515"/>
        <dbReference type="ChEBI" id="CHEBI:78516"/>
        <dbReference type="ChEBI" id="CHEBI:456216"/>
    </reaction>
</comment>
<accession>A0A388TKI6</accession>
<comment type="subunit">
    <text evidence="1">Heterotrimer of A, B and C subunits.</text>
</comment>
<dbReference type="InterPro" id="IPR003837">
    <property type="entry name" value="GatC"/>
</dbReference>
<keyword evidence="1" id="KW-0648">Protein biosynthesis</keyword>
<dbReference type="PANTHER" id="PTHR15004">
    <property type="entry name" value="GLUTAMYL-TRNA(GLN) AMIDOTRANSFERASE SUBUNIT C, MITOCHONDRIAL"/>
    <property type="match status" value="1"/>
</dbReference>
<evidence type="ECO:0000313" key="2">
    <source>
        <dbReference type="EMBL" id="GBR77360.1"/>
    </source>
</evidence>
<comment type="caution">
    <text evidence="2">The sequence shown here is derived from an EMBL/GenBank/DDBJ whole genome shotgun (WGS) entry which is preliminary data.</text>
</comment>
<dbReference type="PANTHER" id="PTHR15004:SF0">
    <property type="entry name" value="GLUTAMYL-TRNA(GLN) AMIDOTRANSFERASE SUBUNIT C, MITOCHONDRIAL"/>
    <property type="match status" value="1"/>
</dbReference>
<evidence type="ECO:0000313" key="3">
    <source>
        <dbReference type="Proteomes" id="UP000282196"/>
    </source>
</evidence>
<dbReference type="GO" id="GO:0050567">
    <property type="term" value="F:glutaminyl-tRNA synthase (glutamine-hydrolyzing) activity"/>
    <property type="evidence" value="ECO:0007669"/>
    <property type="project" value="UniProtKB-UniRule"/>
</dbReference>
<dbReference type="GO" id="GO:0005524">
    <property type="term" value="F:ATP binding"/>
    <property type="evidence" value="ECO:0007669"/>
    <property type="project" value="UniProtKB-KW"/>
</dbReference>